<dbReference type="Proteomes" id="UP001202550">
    <property type="component" value="Unassembled WGS sequence"/>
</dbReference>
<dbReference type="RefSeq" id="WP_249059444.1">
    <property type="nucleotide sequence ID" value="NZ_JALZWP010000012.1"/>
</dbReference>
<sequence length="151" mass="16125">MTLVIDEEHGAPCRTFVAQSAFSNIGDAVDNLAAREGLYHKEDVGWAVAVSGAASGRAALRHPSAVQGIEEFLGQADFDAVIWTALPPNFTARLSDGASFSVRRALSVLSDDFSQSERQASLDYMRRAPVGVGTPLRAAVEECVWSSGRLT</sequence>
<dbReference type="EMBL" id="JALZWP010000012">
    <property type="protein sequence ID" value="MCL1629490.1"/>
    <property type="molecule type" value="Genomic_DNA"/>
</dbReference>
<comment type="caution">
    <text evidence="1">The sequence shown here is derived from an EMBL/GenBank/DDBJ whole genome shotgun (WGS) entry which is preliminary data.</text>
</comment>
<protein>
    <submittedName>
        <fullName evidence="1">Uncharacterized protein</fullName>
    </submittedName>
</protein>
<name>A0ABT0M3Q3_9RHOB</name>
<reference evidence="1 2" key="1">
    <citation type="submission" date="2022-05" db="EMBL/GenBank/DDBJ databases">
        <title>Seasonal and diel survey of microbial diversity of the Tyrrhenian coast.</title>
        <authorList>
            <person name="Gattoni G."/>
            <person name="Corral P."/>
        </authorList>
    </citation>
    <scope>NUCLEOTIDE SEQUENCE [LARGE SCALE GENOMIC DNA]</scope>
    <source>
        <strain evidence="1 2">V10</strain>
    </source>
</reference>
<gene>
    <name evidence="1" type="ORF">M3N55_12185</name>
</gene>
<accession>A0ABT0M3Q3</accession>
<organism evidence="1 2">
    <name type="scientific">Roseinatronobacter domitianus</name>
    <dbReference type="NCBI Taxonomy" id="2940293"/>
    <lineage>
        <taxon>Bacteria</taxon>
        <taxon>Pseudomonadati</taxon>
        <taxon>Pseudomonadota</taxon>
        <taxon>Alphaproteobacteria</taxon>
        <taxon>Rhodobacterales</taxon>
        <taxon>Paracoccaceae</taxon>
        <taxon>Roseinatronobacter</taxon>
    </lineage>
</organism>
<evidence type="ECO:0000313" key="1">
    <source>
        <dbReference type="EMBL" id="MCL1629490.1"/>
    </source>
</evidence>
<evidence type="ECO:0000313" key="2">
    <source>
        <dbReference type="Proteomes" id="UP001202550"/>
    </source>
</evidence>
<keyword evidence="2" id="KW-1185">Reference proteome</keyword>
<proteinExistence type="predicted"/>